<evidence type="ECO:0000259" key="2">
    <source>
        <dbReference type="PROSITE" id="PS50022"/>
    </source>
</evidence>
<evidence type="ECO:0000256" key="1">
    <source>
        <dbReference type="SAM" id="SignalP"/>
    </source>
</evidence>
<accession>F0UXP4</accession>
<evidence type="ECO:0000313" key="3">
    <source>
        <dbReference type="EMBL" id="ACY68657.1"/>
    </source>
</evidence>
<dbReference type="EC" id="1.1.3.9" evidence="3"/>
<feature type="signal peptide" evidence="1">
    <location>
        <begin position="1"/>
        <end position="21"/>
    </location>
</feature>
<feature type="chain" id="PRO_5003258568" evidence="1">
    <location>
        <begin position="22"/>
        <end position="165"/>
    </location>
</feature>
<protein>
    <submittedName>
        <fullName evidence="3">Galox</fullName>
        <ecNumber evidence="3">1.1.3.9</ecNumber>
    </submittedName>
</protein>
<dbReference type="Pfam" id="PF00754">
    <property type="entry name" value="F5_F8_type_C"/>
    <property type="match status" value="1"/>
</dbReference>
<dbReference type="InterPro" id="IPR000421">
    <property type="entry name" value="FA58C"/>
</dbReference>
<sequence>MQPTMLRLLALLAASAASVNALVPAQIVPSSVPSSKSAQGASVDNGGLNTEGVETLDGMALDAIPEGRSAEAVMSSAVTPAGWVATADSYQPGYPPSNVLDGNTNTFWHTPFGANGNPLPHTLTIDMQQNYLINSIAYIPRQDGSSNGNVGQHMIQLSTDGVTFG</sequence>
<organism evidence="3">
    <name type="scientific">Cladonia grayi</name>
    <name type="common">Gray's cup lichen</name>
    <dbReference type="NCBI Taxonomy" id="27339"/>
    <lineage>
        <taxon>Eukaryota</taxon>
        <taxon>Fungi</taxon>
        <taxon>Dikarya</taxon>
        <taxon>Ascomycota</taxon>
        <taxon>Pezizomycotina</taxon>
        <taxon>Lecanoromycetes</taxon>
        <taxon>OSLEUM clade</taxon>
        <taxon>Lecanoromycetidae</taxon>
        <taxon>Lecanorales</taxon>
        <taxon>Lecanorineae</taxon>
        <taxon>Cladoniaceae</taxon>
        <taxon>Cladonia</taxon>
    </lineage>
</organism>
<dbReference type="Gene3D" id="2.60.120.260">
    <property type="entry name" value="Galactose-binding domain-like"/>
    <property type="match status" value="1"/>
</dbReference>
<dbReference type="GO" id="GO:0045480">
    <property type="term" value="F:galactose oxidase activity"/>
    <property type="evidence" value="ECO:0007669"/>
    <property type="project" value="UniProtKB-EC"/>
</dbReference>
<dbReference type="EMBL" id="FJ756909">
    <property type="protein sequence ID" value="ACY68657.1"/>
    <property type="molecule type" value="mRNA"/>
</dbReference>
<keyword evidence="1" id="KW-0732">Signal</keyword>
<dbReference type="PROSITE" id="PS50022">
    <property type="entry name" value="FA58C_3"/>
    <property type="match status" value="1"/>
</dbReference>
<dbReference type="AlphaFoldDB" id="F0UXP4"/>
<feature type="domain" description="F5/8 type C" evidence="2">
    <location>
        <begin position="61"/>
        <end position="165"/>
    </location>
</feature>
<proteinExistence type="evidence at transcript level"/>
<dbReference type="SUPFAM" id="SSF49785">
    <property type="entry name" value="Galactose-binding domain-like"/>
    <property type="match status" value="1"/>
</dbReference>
<name>F0UXP4_CLAGR</name>
<reference evidence="3" key="1">
    <citation type="journal article" date="2011" name="Mycologia">
        <title>Fungal and algal gene expression in early developmental stages of lichen-symbiosis.</title>
        <authorList>
            <person name="Joneson S."/>
            <person name="Armaleo D."/>
            <person name="Lutzoni F."/>
        </authorList>
    </citation>
    <scope>NUCLEOTIDE SEQUENCE</scope>
    <source>
        <strain evidence="3">DA1</strain>
        <tissue evidence="3">Soredia</tissue>
    </source>
</reference>
<dbReference type="InterPro" id="IPR008979">
    <property type="entry name" value="Galactose-bd-like_sf"/>
</dbReference>
<keyword evidence="3" id="KW-0560">Oxidoreductase</keyword>
<feature type="non-terminal residue" evidence="3">
    <location>
        <position position="165"/>
    </location>
</feature>